<keyword evidence="4" id="KW-1185">Reference proteome</keyword>
<feature type="domain" description="Fungal lipase-type" evidence="2">
    <location>
        <begin position="98"/>
        <end position="207"/>
    </location>
</feature>
<organism evidence="3 4">
    <name type="scientific">Malus baccata</name>
    <name type="common">Siberian crab apple</name>
    <name type="synonym">Pyrus baccata</name>
    <dbReference type="NCBI Taxonomy" id="106549"/>
    <lineage>
        <taxon>Eukaryota</taxon>
        <taxon>Viridiplantae</taxon>
        <taxon>Streptophyta</taxon>
        <taxon>Embryophyta</taxon>
        <taxon>Tracheophyta</taxon>
        <taxon>Spermatophyta</taxon>
        <taxon>Magnoliopsida</taxon>
        <taxon>eudicotyledons</taxon>
        <taxon>Gunneridae</taxon>
        <taxon>Pentapetalae</taxon>
        <taxon>rosids</taxon>
        <taxon>fabids</taxon>
        <taxon>Rosales</taxon>
        <taxon>Rosaceae</taxon>
        <taxon>Amygdaloideae</taxon>
        <taxon>Maleae</taxon>
        <taxon>Malus</taxon>
    </lineage>
</organism>
<dbReference type="SUPFAM" id="SSF53474">
    <property type="entry name" value="alpha/beta-Hydrolases"/>
    <property type="match status" value="1"/>
</dbReference>
<evidence type="ECO:0000259" key="2">
    <source>
        <dbReference type="Pfam" id="PF01764"/>
    </source>
</evidence>
<evidence type="ECO:0000313" key="4">
    <source>
        <dbReference type="Proteomes" id="UP000315295"/>
    </source>
</evidence>
<name>A0A540L6A5_MALBA</name>
<dbReference type="GO" id="GO:0006629">
    <property type="term" value="P:lipid metabolic process"/>
    <property type="evidence" value="ECO:0007669"/>
    <property type="project" value="InterPro"/>
</dbReference>
<dbReference type="InterPro" id="IPR002921">
    <property type="entry name" value="Fungal_lipase-type"/>
</dbReference>
<dbReference type="Gene3D" id="3.40.50.1820">
    <property type="entry name" value="alpha/beta hydrolase"/>
    <property type="match status" value="1"/>
</dbReference>
<dbReference type="PANTHER" id="PTHR46898">
    <property type="entry name" value="SENESCENCE-ASSOCIATED CARBOXYLESTERASE 101"/>
    <property type="match status" value="1"/>
</dbReference>
<comment type="caution">
    <text evidence="3">The sequence shown here is derived from an EMBL/GenBank/DDBJ whole genome shotgun (WGS) entry which is preliminary data.</text>
</comment>
<dbReference type="GO" id="GO:0052689">
    <property type="term" value="F:carboxylic ester hydrolase activity"/>
    <property type="evidence" value="ECO:0007669"/>
    <property type="project" value="InterPro"/>
</dbReference>
<evidence type="ECO:0000256" key="1">
    <source>
        <dbReference type="ARBA" id="ARBA00022801"/>
    </source>
</evidence>
<reference evidence="3 4" key="1">
    <citation type="journal article" date="2019" name="G3 (Bethesda)">
        <title>Sequencing of a Wild Apple (Malus baccata) Genome Unravels the Differences Between Cultivated and Wild Apple Species Regarding Disease Resistance and Cold Tolerance.</title>
        <authorList>
            <person name="Chen X."/>
        </authorList>
    </citation>
    <scope>NUCLEOTIDE SEQUENCE [LARGE SCALE GENOMIC DNA]</scope>
    <source>
        <strain evidence="4">cv. Shandingzi</strain>
        <tissue evidence="3">Leaves</tissue>
    </source>
</reference>
<dbReference type="InterPro" id="IPR044603">
    <property type="entry name" value="SAG101-like"/>
</dbReference>
<dbReference type="InterPro" id="IPR029058">
    <property type="entry name" value="AB_hydrolase_fold"/>
</dbReference>
<protein>
    <recommendedName>
        <fullName evidence="2">Fungal lipase-type domain-containing protein</fullName>
    </recommendedName>
</protein>
<dbReference type="AlphaFoldDB" id="A0A540L6A5"/>
<dbReference type="GO" id="GO:0006952">
    <property type="term" value="P:defense response"/>
    <property type="evidence" value="ECO:0007669"/>
    <property type="project" value="InterPro"/>
</dbReference>
<evidence type="ECO:0000313" key="3">
    <source>
        <dbReference type="EMBL" id="TQD81782.1"/>
    </source>
</evidence>
<gene>
    <name evidence="3" type="ORF">C1H46_032716</name>
</gene>
<dbReference type="EMBL" id="VIEB01000753">
    <property type="protein sequence ID" value="TQD81782.1"/>
    <property type="molecule type" value="Genomic_DNA"/>
</dbReference>
<dbReference type="Proteomes" id="UP000315295">
    <property type="component" value="Unassembled WGS sequence"/>
</dbReference>
<proteinExistence type="predicted"/>
<sequence>MNNVISSAGLELANVLVTSPPLRQSWDAVQKQKLHTAADPNAPMATYVSETKHLNTTIISFLTLPVTLQDQHAMISSTTLKDKKFPLFEFLCNKDTPSFSVNELAINFFALNHTNLDLLLTRLVESSNSNSLILITGHSFGGCVATLFTLWLLQSLDLSKVKRPLCITFGSPLIGDGKLRQCVLQFSTWSSCFLNVASINDPVPKAFLTASQESDYKPFGTFLLCSALGGSCFENPDAILQLLGKTRSQSARIQGPNSGIQFFDYGQILSDLKLKAFSRGVFELVEEDRFPLKAGIKTQLAALFGVNSSQVSNFPHTII</sequence>
<accession>A0A540L6A5</accession>
<dbReference type="PANTHER" id="PTHR46898:SF3">
    <property type="entry name" value="FUNGAL LIPASE-LIKE DOMAIN-CONTAINING PROTEIN"/>
    <property type="match status" value="1"/>
</dbReference>
<dbReference type="STRING" id="106549.A0A540L6A5"/>
<dbReference type="Pfam" id="PF01764">
    <property type="entry name" value="Lipase_3"/>
    <property type="match status" value="1"/>
</dbReference>
<keyword evidence="1" id="KW-0378">Hydrolase</keyword>